<protein>
    <submittedName>
        <fullName evidence="2">Fgenesh protein 32</fullName>
    </submittedName>
</protein>
<dbReference type="AlphaFoldDB" id="Q20CE3"/>
<proteinExistence type="predicted"/>
<name>Q20CE3_BETVU</name>
<accession>Q20CE3</accession>
<organism evidence="2">
    <name type="scientific">Beta vulgaris</name>
    <name type="common">Sugar beet</name>
    <dbReference type="NCBI Taxonomy" id="161934"/>
    <lineage>
        <taxon>Eukaryota</taxon>
        <taxon>Viridiplantae</taxon>
        <taxon>Streptophyta</taxon>
        <taxon>Embryophyta</taxon>
        <taxon>Tracheophyta</taxon>
        <taxon>Spermatophyta</taxon>
        <taxon>Magnoliopsida</taxon>
        <taxon>eudicotyledons</taxon>
        <taxon>Gunneridae</taxon>
        <taxon>Pentapetalae</taxon>
        <taxon>Caryophyllales</taxon>
        <taxon>Chenopodiaceae</taxon>
        <taxon>Betoideae</taxon>
        <taxon>Beta</taxon>
    </lineage>
</organism>
<keyword evidence="1" id="KW-0175">Coiled coil</keyword>
<feature type="coiled-coil region" evidence="1">
    <location>
        <begin position="189"/>
        <end position="251"/>
    </location>
</feature>
<dbReference type="EMBL" id="DQ374051">
    <property type="protein sequence ID" value="ABD83282.1"/>
    <property type="molecule type" value="Genomic_DNA"/>
</dbReference>
<reference evidence="2" key="1">
    <citation type="journal article" date="2006" name="Mol. Genet. Genomics">
        <title>A complete physical map of a wild beet (Beta procumbens) translocation in sugar beet.</title>
        <authorList>
            <person name="Schulte D."/>
            <person name="Cai D."/>
            <person name="Kleine M."/>
            <person name="Fan L."/>
            <person name="Wang S."/>
            <person name="Jung C."/>
        </authorList>
    </citation>
    <scope>NUCLEOTIDE SEQUENCE</scope>
</reference>
<evidence type="ECO:0000256" key="1">
    <source>
        <dbReference type="SAM" id="Coils"/>
    </source>
</evidence>
<evidence type="ECO:0000313" key="2">
    <source>
        <dbReference type="EMBL" id="ABD83282.1"/>
    </source>
</evidence>
<sequence length="355" mass="40033">MVKDYWKKEEALYKVASKMSTNQTGFQGEFLFVFRGDGWDIPLTLLNDPPNFGLYLNVPKMDLGEAIVAKDKSIVLVPIKESKTPPALPIKEPEVKLERGVKRKFVDPPTKDFKPLFHDMNFHLGNTRSRGQRVPSIYTRLMAKLKPSTLRGPVEGPFVLDTKRLTRPYSSQGHSRMIGGKLKRRLLIISRLENSLSEANRNLKAAGTKVELSKKKVAELEGKIKARTQTLELVRKERNELHDKVEGYIKESKMKKEAIAKIWEKSPISLEFADQKLIEGYNSAQAPDLDFALVRAKFEEYERAAIAKVVAEMKAVEEAAKAIGEVDPAAADTSTLKAAKVEKVVDAARRRCIMR</sequence>